<gene>
    <name evidence="2" type="ORF">G3480_07190</name>
</gene>
<dbReference type="AlphaFoldDB" id="A0A6P1DT37"/>
<feature type="transmembrane region" description="Helical" evidence="1">
    <location>
        <begin position="74"/>
        <end position="96"/>
    </location>
</feature>
<name>A0A6P1DT37_9GAMM</name>
<dbReference type="EMBL" id="JAAIJR010000021">
    <property type="protein sequence ID" value="NEX20101.1"/>
    <property type="molecule type" value="Genomic_DNA"/>
</dbReference>
<dbReference type="PANTHER" id="PTHR35867:SF1">
    <property type="entry name" value="PROTEIN RSEC"/>
    <property type="match status" value="1"/>
</dbReference>
<comment type="caution">
    <text evidence="2">The sequence shown here is derived from an EMBL/GenBank/DDBJ whole genome shotgun (WGS) entry which is preliminary data.</text>
</comment>
<evidence type="ECO:0000313" key="3">
    <source>
        <dbReference type="Proteomes" id="UP000471640"/>
    </source>
</evidence>
<dbReference type="Proteomes" id="UP000471640">
    <property type="component" value="Unassembled WGS sequence"/>
</dbReference>
<proteinExistence type="predicted"/>
<dbReference type="PANTHER" id="PTHR35867">
    <property type="entry name" value="PROTEIN RSEC"/>
    <property type="match status" value="1"/>
</dbReference>
<evidence type="ECO:0000313" key="2">
    <source>
        <dbReference type="EMBL" id="NEX20101.1"/>
    </source>
</evidence>
<accession>A0A6P1DT37</accession>
<dbReference type="InterPro" id="IPR026268">
    <property type="entry name" value="RseC"/>
</dbReference>
<keyword evidence="1" id="KW-1133">Transmembrane helix</keyword>
<reference evidence="3" key="1">
    <citation type="journal article" date="2020" name="Microbiol. Resour. Announc.">
        <title>Draft Genome Sequences of Thiorhodococcus mannitoliphagus and Thiorhodococcus minor, Purple Sulfur Photosynthetic Bacteria in the Gammaproteobacterial Family Chromatiaceae.</title>
        <authorList>
            <person name="Aviles F.A."/>
            <person name="Meyer T.E."/>
            <person name="Kyndt J.A."/>
        </authorList>
    </citation>
    <scope>NUCLEOTIDE SEQUENCE [LARGE SCALE GENOMIC DNA]</scope>
    <source>
        <strain evidence="3">DSM 18266</strain>
    </source>
</reference>
<feature type="transmembrane region" description="Helical" evidence="1">
    <location>
        <begin position="102"/>
        <end position="123"/>
    </location>
</feature>
<keyword evidence="3" id="KW-1185">Reference proteome</keyword>
<dbReference type="InterPro" id="IPR007359">
    <property type="entry name" value="SigmaE_reg_RseC_MucC"/>
</dbReference>
<dbReference type="PIRSF" id="PIRSF004923">
    <property type="entry name" value="RseC"/>
    <property type="match status" value="1"/>
</dbReference>
<keyword evidence="1" id="KW-0472">Membrane</keyword>
<dbReference type="Pfam" id="PF04246">
    <property type="entry name" value="RseC_MucC"/>
    <property type="match status" value="1"/>
</dbReference>
<evidence type="ECO:0000256" key="1">
    <source>
        <dbReference type="SAM" id="Phobius"/>
    </source>
</evidence>
<sequence length="162" mass="16703">MLEESGVVTDVSGERARVRTERKRACGNCAVNDACGTSLLEHFFGRRPVELTVLNQVGARVGDRVTIGIRESSLLGAAVAAYLVPLLALMLGAAIGQSLGGAWAESASLLGAALGFVLALLWLRGYSVRLAGRSGYQPSILRRLGPTSAVLAAPSAPADGSA</sequence>
<keyword evidence="1" id="KW-0812">Transmembrane</keyword>
<organism evidence="2 3">
    <name type="scientific">Thiorhodococcus mannitoliphagus</name>
    <dbReference type="NCBI Taxonomy" id="329406"/>
    <lineage>
        <taxon>Bacteria</taxon>
        <taxon>Pseudomonadati</taxon>
        <taxon>Pseudomonadota</taxon>
        <taxon>Gammaproteobacteria</taxon>
        <taxon>Chromatiales</taxon>
        <taxon>Chromatiaceae</taxon>
        <taxon>Thiorhodococcus</taxon>
    </lineage>
</organism>
<protein>
    <submittedName>
        <fullName evidence="2">SoxR reducing system RseC family protein</fullName>
    </submittedName>
</protein>
<reference evidence="2 3" key="2">
    <citation type="submission" date="2020-02" db="EMBL/GenBank/DDBJ databases">
        <title>Genome sequences of Thiorhodococcus mannitoliphagus and Thiorhodococcus minor, purple sulfur photosynthetic bacteria in the gammaproteobacterial family, Chromatiaceae.</title>
        <authorList>
            <person name="Aviles F.A."/>
            <person name="Meyer T.E."/>
            <person name="Kyndt J.A."/>
        </authorList>
    </citation>
    <scope>NUCLEOTIDE SEQUENCE [LARGE SCALE GENOMIC DNA]</scope>
    <source>
        <strain evidence="2 3">DSM 18266</strain>
    </source>
</reference>